<gene>
    <name evidence="1" type="ORF">R6G80_00875</name>
</gene>
<dbReference type="AlphaFoldDB" id="A0AAW9HT79"/>
<dbReference type="Proteomes" id="UP001281731">
    <property type="component" value="Unassembled WGS sequence"/>
</dbReference>
<dbReference type="RefSeq" id="WP_320756193.1">
    <property type="nucleotide sequence ID" value="NZ_JAWNGB010000003.1"/>
</dbReference>
<name>A0AAW9HT79_9ACTO</name>
<dbReference type="EMBL" id="JAWNGC010000001">
    <property type="protein sequence ID" value="MDY5154283.1"/>
    <property type="molecule type" value="Genomic_DNA"/>
</dbReference>
<evidence type="ECO:0000313" key="2">
    <source>
        <dbReference type="Proteomes" id="UP001281731"/>
    </source>
</evidence>
<proteinExistence type="predicted"/>
<protein>
    <recommendedName>
        <fullName evidence="3">DUF3168 domain-containing protein</fullName>
    </recommendedName>
</protein>
<organism evidence="1 2">
    <name type="scientific">Actinotignum urinale</name>
    <dbReference type="NCBI Taxonomy" id="190146"/>
    <lineage>
        <taxon>Bacteria</taxon>
        <taxon>Bacillati</taxon>
        <taxon>Actinomycetota</taxon>
        <taxon>Actinomycetes</taxon>
        <taxon>Actinomycetales</taxon>
        <taxon>Actinomycetaceae</taxon>
        <taxon>Actinotignum</taxon>
    </lineage>
</organism>
<sequence length="118" mass="13342">MMVNVEKELIRFFSETFPKITVCADVPKTRPKRFITLERTGGSQTRFLDYPQIAVQAWAESKLDASELAYQARQATLGLVLAPWVAAVTPGGLYSFPDPESRQARYQFTLELVVTTNR</sequence>
<reference evidence="1" key="1">
    <citation type="submission" date="2023-10" db="EMBL/GenBank/DDBJ databases">
        <title>Whole Genome based description of the genera Actinobaculum and Actinotignum reveals a complex phylogenetic relationship within the species included in the genus Actinotignum.</title>
        <authorList>
            <person name="Jensen C.S."/>
            <person name="Dargis R."/>
            <person name="Kemp M."/>
            <person name="Christensen J.J."/>
        </authorList>
    </citation>
    <scope>NUCLEOTIDE SEQUENCE</scope>
    <source>
        <strain evidence="1">SLA_B511</strain>
    </source>
</reference>
<evidence type="ECO:0008006" key="3">
    <source>
        <dbReference type="Google" id="ProtNLM"/>
    </source>
</evidence>
<evidence type="ECO:0000313" key="1">
    <source>
        <dbReference type="EMBL" id="MDY5154283.1"/>
    </source>
</evidence>
<accession>A0AAW9HT79</accession>
<comment type="caution">
    <text evidence="1">The sequence shown here is derived from an EMBL/GenBank/DDBJ whole genome shotgun (WGS) entry which is preliminary data.</text>
</comment>